<reference evidence="2" key="1">
    <citation type="journal article" date="2023" name="Mol. Phylogenet. Evol.">
        <title>Genome-scale phylogeny and comparative genomics of the fungal order Sordariales.</title>
        <authorList>
            <person name="Hensen N."/>
            <person name="Bonometti L."/>
            <person name="Westerberg I."/>
            <person name="Brannstrom I.O."/>
            <person name="Guillou S."/>
            <person name="Cros-Aarteil S."/>
            <person name="Calhoun S."/>
            <person name="Haridas S."/>
            <person name="Kuo A."/>
            <person name="Mondo S."/>
            <person name="Pangilinan J."/>
            <person name="Riley R."/>
            <person name="LaButti K."/>
            <person name="Andreopoulos B."/>
            <person name="Lipzen A."/>
            <person name="Chen C."/>
            <person name="Yan M."/>
            <person name="Daum C."/>
            <person name="Ng V."/>
            <person name="Clum A."/>
            <person name="Steindorff A."/>
            <person name="Ohm R.A."/>
            <person name="Martin F."/>
            <person name="Silar P."/>
            <person name="Natvig D.O."/>
            <person name="Lalanne C."/>
            <person name="Gautier V."/>
            <person name="Ament-Velasquez S.L."/>
            <person name="Kruys A."/>
            <person name="Hutchinson M.I."/>
            <person name="Powell A.J."/>
            <person name="Barry K."/>
            <person name="Miller A.N."/>
            <person name="Grigoriev I.V."/>
            <person name="Debuchy R."/>
            <person name="Gladieux P."/>
            <person name="Hiltunen Thoren M."/>
            <person name="Johannesson H."/>
        </authorList>
    </citation>
    <scope>NUCLEOTIDE SEQUENCE</scope>
    <source>
        <strain evidence="2">CBS 103.79</strain>
    </source>
</reference>
<dbReference type="EMBL" id="MU855806">
    <property type="protein sequence ID" value="KAK3899296.1"/>
    <property type="molecule type" value="Genomic_DNA"/>
</dbReference>
<dbReference type="InterPro" id="IPR036291">
    <property type="entry name" value="NAD(P)-bd_dom_sf"/>
</dbReference>
<accession>A0AAN6MEE9</accession>
<dbReference type="GO" id="GO:0016491">
    <property type="term" value="F:oxidoreductase activity"/>
    <property type="evidence" value="ECO:0007669"/>
    <property type="project" value="UniProtKB-KW"/>
</dbReference>
<dbReference type="Gene3D" id="3.40.50.720">
    <property type="entry name" value="NAD(P)-binding Rossmann-like Domain"/>
    <property type="match status" value="1"/>
</dbReference>
<gene>
    <name evidence="2" type="ORF">C8A05DRAFT_18250</name>
</gene>
<dbReference type="Proteomes" id="UP001303889">
    <property type="component" value="Unassembled WGS sequence"/>
</dbReference>
<evidence type="ECO:0000313" key="2">
    <source>
        <dbReference type="EMBL" id="KAK3899296.1"/>
    </source>
</evidence>
<feature type="non-terminal residue" evidence="2">
    <location>
        <position position="1"/>
    </location>
</feature>
<dbReference type="PANTHER" id="PTHR47534">
    <property type="entry name" value="YALI0E05731P"/>
    <property type="match status" value="1"/>
</dbReference>
<keyword evidence="1" id="KW-0560">Oxidoreductase</keyword>
<proteinExistence type="predicted"/>
<dbReference type="PANTHER" id="PTHR47534:SF3">
    <property type="entry name" value="ALCOHOL DEHYDROGENASE-LIKE C-TERMINAL DOMAIN-CONTAINING PROTEIN"/>
    <property type="match status" value="1"/>
</dbReference>
<dbReference type="SUPFAM" id="SSF51735">
    <property type="entry name" value="NAD(P)-binding Rossmann-fold domains"/>
    <property type="match status" value="1"/>
</dbReference>
<keyword evidence="3" id="KW-1185">Reference proteome</keyword>
<dbReference type="AlphaFoldDB" id="A0AAN6MEE9"/>
<comment type="caution">
    <text evidence="2">The sequence shown here is derived from an EMBL/GenBank/DDBJ whole genome shotgun (WGS) entry which is preliminary data.</text>
</comment>
<reference evidence="2" key="2">
    <citation type="submission" date="2023-05" db="EMBL/GenBank/DDBJ databases">
        <authorList>
            <consortium name="Lawrence Berkeley National Laboratory"/>
            <person name="Steindorff A."/>
            <person name="Hensen N."/>
            <person name="Bonometti L."/>
            <person name="Westerberg I."/>
            <person name="Brannstrom I.O."/>
            <person name="Guillou S."/>
            <person name="Cros-Aarteil S."/>
            <person name="Calhoun S."/>
            <person name="Haridas S."/>
            <person name="Kuo A."/>
            <person name="Mondo S."/>
            <person name="Pangilinan J."/>
            <person name="Riley R."/>
            <person name="Labutti K."/>
            <person name="Andreopoulos B."/>
            <person name="Lipzen A."/>
            <person name="Chen C."/>
            <person name="Yanf M."/>
            <person name="Daum C."/>
            <person name="Ng V."/>
            <person name="Clum A."/>
            <person name="Ohm R."/>
            <person name="Martin F."/>
            <person name="Silar P."/>
            <person name="Natvig D."/>
            <person name="Lalanne C."/>
            <person name="Gautier V."/>
            <person name="Ament-Velasquez S.L."/>
            <person name="Kruys A."/>
            <person name="Hutchinson M.I."/>
            <person name="Powell A.J."/>
            <person name="Barry K."/>
            <person name="Miller A.N."/>
            <person name="Grigoriev I.V."/>
            <person name="Debuchy R."/>
            <person name="Gladieux P."/>
            <person name="Thoren M.H."/>
            <person name="Johannesson H."/>
        </authorList>
    </citation>
    <scope>NUCLEOTIDE SEQUENCE</scope>
    <source>
        <strain evidence="2">CBS 103.79</strain>
    </source>
</reference>
<evidence type="ECO:0000313" key="3">
    <source>
        <dbReference type="Proteomes" id="UP001303889"/>
    </source>
</evidence>
<evidence type="ECO:0000256" key="1">
    <source>
        <dbReference type="ARBA" id="ARBA00023002"/>
    </source>
</evidence>
<name>A0AAN6MEE9_9PEZI</name>
<protein>
    <submittedName>
        <fullName evidence="2">Uncharacterized protein</fullName>
    </submittedName>
</protein>
<sequence length="308" mass="32775">VAATALKQFVKNTIRPRIYFLGRSKESGARITAELQKLNPEGEYHYLSVDVSTIKAVDKVSAEIIQKEQAINLLFLSTGTLLTGKDTDEGLHYPMAVAYYARIRLAVNLLPLLRRATALRRVVSVFAGTKEGRVDTAEFQARNIPLLAQRGHGASAMTLALEAVARDAPEVSLVHDFPGAVKTNLGKDVKSVPLKVLTAVFGVIAPLVTIPVDEAGERQLFFSTSARFPPRTAGEGEGSGVPLAAGVEAARGTDGKPGSGVYSIGVDGESAKAKVEELLAGYRGDGTLEKVWELTEGEFTRITAAASA</sequence>
<organism evidence="2 3">
    <name type="scientific">Staphylotrichum tortipilum</name>
    <dbReference type="NCBI Taxonomy" id="2831512"/>
    <lineage>
        <taxon>Eukaryota</taxon>
        <taxon>Fungi</taxon>
        <taxon>Dikarya</taxon>
        <taxon>Ascomycota</taxon>
        <taxon>Pezizomycotina</taxon>
        <taxon>Sordariomycetes</taxon>
        <taxon>Sordariomycetidae</taxon>
        <taxon>Sordariales</taxon>
        <taxon>Chaetomiaceae</taxon>
        <taxon>Staphylotrichum</taxon>
    </lineage>
</organism>
<dbReference type="InterPro" id="IPR052228">
    <property type="entry name" value="Sec_Metab_Biosynth_Oxidored"/>
</dbReference>